<dbReference type="PANTHER" id="PTHR13367:SF33">
    <property type="entry name" value="P-LOOP CONTAINING NUCLEOSIDE TRIPHOSPHATE HYDROLASE PROTEIN"/>
    <property type="match status" value="1"/>
</dbReference>
<feature type="domain" description="DUF3645" evidence="8">
    <location>
        <begin position="2302"/>
        <end position="2334"/>
    </location>
</feature>
<evidence type="ECO:0000256" key="1">
    <source>
        <dbReference type="ARBA" id="ARBA00000707"/>
    </source>
</evidence>
<evidence type="ECO:0000256" key="2">
    <source>
        <dbReference type="ARBA" id="ARBA00012759"/>
    </source>
</evidence>
<dbReference type="OrthoDB" id="3182339at2759"/>
<evidence type="ECO:0000313" key="11">
    <source>
        <dbReference type="Proteomes" id="UP000799438"/>
    </source>
</evidence>
<dbReference type="InterPro" id="IPR051346">
    <property type="entry name" value="OTU_Deubiquitinase"/>
</dbReference>
<proteinExistence type="predicted"/>
<keyword evidence="3" id="KW-0645">Protease</keyword>
<keyword evidence="6" id="KW-0788">Thiol protease</keyword>
<feature type="domain" description="DUF3638" evidence="7">
    <location>
        <begin position="1962"/>
        <end position="2180"/>
    </location>
</feature>
<evidence type="ECO:0000256" key="6">
    <source>
        <dbReference type="ARBA" id="ARBA00022807"/>
    </source>
</evidence>
<dbReference type="Pfam" id="PF20255">
    <property type="entry name" value="DUF6606"/>
    <property type="match status" value="1"/>
</dbReference>
<keyword evidence="11" id="KW-1185">Reference proteome</keyword>
<evidence type="ECO:0000259" key="9">
    <source>
        <dbReference type="Pfam" id="PF20255"/>
    </source>
</evidence>
<dbReference type="InterPro" id="IPR022105">
    <property type="entry name" value="DUF3645"/>
</dbReference>
<evidence type="ECO:0000256" key="3">
    <source>
        <dbReference type="ARBA" id="ARBA00022670"/>
    </source>
</evidence>
<evidence type="ECO:0000259" key="8">
    <source>
        <dbReference type="Pfam" id="PF12359"/>
    </source>
</evidence>
<keyword evidence="4" id="KW-0833">Ubl conjugation pathway</keyword>
<reference evidence="10" key="1">
    <citation type="journal article" date="2020" name="Stud. Mycol.">
        <title>101 Dothideomycetes genomes: a test case for predicting lifestyles and emergence of pathogens.</title>
        <authorList>
            <person name="Haridas S."/>
            <person name="Albert R."/>
            <person name="Binder M."/>
            <person name="Bloem J."/>
            <person name="Labutti K."/>
            <person name="Salamov A."/>
            <person name="Andreopoulos B."/>
            <person name="Baker S."/>
            <person name="Barry K."/>
            <person name="Bills G."/>
            <person name="Bluhm B."/>
            <person name="Cannon C."/>
            <person name="Castanera R."/>
            <person name="Culley D."/>
            <person name="Daum C."/>
            <person name="Ezra D."/>
            <person name="Gonzalez J."/>
            <person name="Henrissat B."/>
            <person name="Kuo A."/>
            <person name="Liang C."/>
            <person name="Lipzen A."/>
            <person name="Lutzoni F."/>
            <person name="Magnuson J."/>
            <person name="Mondo S."/>
            <person name="Nolan M."/>
            <person name="Ohm R."/>
            <person name="Pangilinan J."/>
            <person name="Park H.-J."/>
            <person name="Ramirez L."/>
            <person name="Alfaro M."/>
            <person name="Sun H."/>
            <person name="Tritt A."/>
            <person name="Yoshinaga Y."/>
            <person name="Zwiers L.-H."/>
            <person name="Turgeon B."/>
            <person name="Goodwin S."/>
            <person name="Spatafora J."/>
            <person name="Crous P."/>
            <person name="Grigoriev I."/>
        </authorList>
    </citation>
    <scope>NUCLEOTIDE SEQUENCE</scope>
    <source>
        <strain evidence="10">CBS 121167</strain>
    </source>
</reference>
<dbReference type="InterPro" id="IPR022099">
    <property type="entry name" value="DUF3638"/>
</dbReference>
<evidence type="ECO:0000259" key="7">
    <source>
        <dbReference type="Pfam" id="PF12340"/>
    </source>
</evidence>
<dbReference type="Pfam" id="PF12359">
    <property type="entry name" value="DUF3645"/>
    <property type="match status" value="1"/>
</dbReference>
<name>A0A6A6AXF8_9PEZI</name>
<dbReference type="Pfam" id="PF12340">
    <property type="entry name" value="DUF3638"/>
    <property type="match status" value="1"/>
</dbReference>
<dbReference type="EMBL" id="ML995516">
    <property type="protein sequence ID" value="KAF2136619.1"/>
    <property type="molecule type" value="Genomic_DNA"/>
</dbReference>
<dbReference type="Proteomes" id="UP000799438">
    <property type="component" value="Unassembled WGS sequence"/>
</dbReference>
<evidence type="ECO:0000313" key="10">
    <source>
        <dbReference type="EMBL" id="KAF2136619.1"/>
    </source>
</evidence>
<organism evidence="10 11">
    <name type="scientific">Aplosporella prunicola CBS 121167</name>
    <dbReference type="NCBI Taxonomy" id="1176127"/>
    <lineage>
        <taxon>Eukaryota</taxon>
        <taxon>Fungi</taxon>
        <taxon>Dikarya</taxon>
        <taxon>Ascomycota</taxon>
        <taxon>Pezizomycotina</taxon>
        <taxon>Dothideomycetes</taxon>
        <taxon>Dothideomycetes incertae sedis</taxon>
        <taxon>Botryosphaeriales</taxon>
        <taxon>Aplosporellaceae</taxon>
        <taxon>Aplosporella</taxon>
    </lineage>
</organism>
<protein>
    <recommendedName>
        <fullName evidence="2">ubiquitinyl hydrolase 1</fullName>
        <ecNumber evidence="2">3.4.19.12</ecNumber>
    </recommendedName>
</protein>
<gene>
    <name evidence="10" type="ORF">K452DRAFT_237232</name>
</gene>
<comment type="catalytic activity">
    <reaction evidence="1">
        <text>Thiol-dependent hydrolysis of ester, thioester, amide, peptide and isopeptide bonds formed by the C-terminal Gly of ubiquitin (a 76-residue protein attached to proteins as an intracellular targeting signal).</text>
        <dbReference type="EC" id="3.4.19.12"/>
    </reaction>
</comment>
<dbReference type="InterPro" id="IPR046541">
    <property type="entry name" value="DUF6606"/>
</dbReference>
<accession>A0A6A6AXF8</accession>
<feature type="domain" description="DUF6606" evidence="9">
    <location>
        <begin position="11"/>
        <end position="283"/>
    </location>
</feature>
<dbReference type="PANTHER" id="PTHR13367">
    <property type="entry name" value="UBIQUITIN THIOESTERASE"/>
    <property type="match status" value="1"/>
</dbReference>
<evidence type="ECO:0000256" key="4">
    <source>
        <dbReference type="ARBA" id="ARBA00022786"/>
    </source>
</evidence>
<dbReference type="GO" id="GO:0004843">
    <property type="term" value="F:cysteine-type deubiquitinase activity"/>
    <property type="evidence" value="ECO:0007669"/>
    <property type="project" value="UniProtKB-EC"/>
</dbReference>
<dbReference type="EC" id="3.4.19.12" evidence="2"/>
<sequence length="3038" mass="346995">MAPSSKGLDFLINHVVLPPKLPQEEDDEDDRQEGEFLLLQMVRKSAETLVHHLEEDTKEVWDPVLRLLRNMENLSQNNAGWEDRLTQVLLNLQISDAVSFHVKAQNAGLLIFRPDEDHVFVHAFEASARCESVMKTNERLIWDFPGRSVAVDSNLLQNGRFVQDLVTMAWKMCREGVNLSMPTSRKAGQYHKEERDTVHPGLVTEGLMSMLESLGAPCKSPSIRKFIRDDVNWNNCRLPWRRSPLWLVIRVSIQLLLKHQLPGDTSRLQYKNLMALFMANVCQLALQRQVATDIQMIVTTKTACRLSKLGKEAINHVQVAVQTAVQNARNYLDIWWEERRRLDTTTIPKLSNNAAKSDCNLTLAASGEYLRKALTETEEHSTTRQNTLSNRDNLDFTENGLPNLELFMGDFQQIYSLTEFEQWILEKLRAWLEKSKRNEKDCVSLREVSHTYMDIALGQYKGNSRALSIMLLVILEIWTVLDLICLELYPLLRDYPPDIPSQIGEPLLLPHHCQLQSLQRIENHLLKRHKEANMGHAKILNSIVSDSFAVRFFNQSEKHKSLKYDIEREAATTRELKELEWRRTSDEYASLEREASSLSHLKSTDNYFYCASNCRKCYCEGHARRLHIYVDEWPLPTNLTDLKAAIFELACPPGFSAWRDLTWMIVQDLGRLRCEQISEENVQHCQKLLNYNRLSRYAVSCDQRVSFGSTVKSFLRSHYNMKHFPVELREVCVNNAFQWHLLDNEKLCWTRNQHDLPSFSRHCFSPLPVGPYSSLQDFVDESSFDHNDIMARQDQCDSKLSSHEFVAFGSVRAGERIQWLNILRELGSADLTINTEEVYILFRQAALQANTRLGDDVLREAHAPLNHPKFNQVLLDLLEKQLGSIKSNWNEQARLATITMLGLRILSLAPDSEITIRVVQLLRQVRHTSLIWCSKISSRLPECSSDQESQRLRQTILISALACRMTFNCEASQVHLVLEHDDDVADFVQSSIHLFDNTPIILSDLPLDTQHSLVVGSKIACIIEEHLQFLAARSSTGINEGVQRACDLAGFVRNWQVMEDHKGWIACEVKTGERTPPQVVNYDLLTGEVLLDGSRIGRLPSEFTNAPVYSRVFGSRILNVTRSCFPCMQYKTLSKIGNYEIHLGMRGNELLLQAITGTQRLRHVPHDVLDRDLPKSLTEDYIHWMDLDTGTILFCPLHSPWEATPGLTLRFVSDGASCMHIGRKQLIDQRSQIGNSIIKVLEALEPPSRIVVTVEQNKVEAEIPRFRLKFFINPDGCLESKELGAVVDRSQDIGCLFKLRSKLVLQSTCQHGSLPDKSVIIPYGRVHMEGCSDTSYVEIHTNEEKKLRLMHYRLDETLSRLRTRTGRDEKLYLAYLHAVTSTVLPDQLTKQTGTEEALRILSEQSLRVSSPVTGETLYLLNRIAALTPAREYYPEHLESMQTVKWNSHLSQLAQHERFNTLAKDIMQHASQFAAFYGAPNTSRDFKSRGNEHLLAKATNRNASVRGPVTYTRQKRDMIYNARDADAGSTRARIVYETASLTRIWPNRIDVVPDLVEKVRKWKKVQDYGHKCDPWGTPCNDLLQLHLGQNWGSLHQLCHDCNYEKDLYKLMFLFCMIVYAQPDSVQLVHTLLGMASSQCLKNDFPDESSYDLSAGEGPSRSTIWDAIDSCCQDCPRRSNEDYDDWMKRLSSHRTEKCKQIKKVLDHVLSQWPCDSPSIYSLSGIDIVDTYRATTACAELYTVWNKNRKFILYVEKVQSFLEKVRLDHIDTPQRTSLNHTVLDCGQRIVKIAPSLNDLLRERNPPKLPNLPVPLQVTRACRSGKTLQTGNELRKMLDDMRSCNDATRQNYAHDLSLSLDIFDKTDIAEMPESFTVTSQQLLDCKASILSYTQAALSAVTKALVPETAVEGVLAHAGLWPRTNWKHTLLLLGQAISMLQRSMRLLRFYYSDDVVAFSKDAEDPGHLSWSPQEFPDWLLLELENNLTIRDTQVIVARQMIRPDSASNSVLQLNMGEGKSSVIVPMVVTALADQVQLARLIVLKPLLRQTENLLSQRLGGLLDRRIYHIPFSRETRVDKSQITVLQRIYEQCIQERGILIALPEHMMSFRLMGRERLLTQPDLGIPTIQLDTWLEKHSRDVLDESDEILDPRFQLVYSIGTQALMDGQPDRWTLVQKVLSLFSLQAQLHHSKGGDDLEIEFRGRSFPSIAFLDPSIGNTLIDMLVQEIGRGNLLGVSLSHCSREGRRNILEFIKSRSIPPEIFAGVDKEFRDTELWSKLHLLRGLIAHETLLFAFQRKRWLVNYGLDPSRCMMAVPYRAKGVPSLSAEFGHPDVAIVLTCLSYYYGGLTPQQLDCVFSLLMKESDPSTEYAKWVQDCPELHIRSINGVNLEDSDTRKHIFFHMKYSKSAIDFYLSTVVFPREGTEFPRKLSSSAWDLPSQGFGNITTGFSGTNDNKFLFPMSIRQHDLEALSHTNAMVANLLLQHENRRYIEAVDSEGKKLEVKGLLELISRQKSSVQVLIDVGAQVLDSLNSEVAVEWLSRSPQARAAVYFDNADELMVVDREGYTERLSSSPFHQHLDSCLIYLDEVHTRGIDLSMPTSARAAVTLGPGTTKDRLAQACMRMRKLGCHQSLLFLAPPEVHQDILRVTGKTQHDTLTSVDVVQWSFVQTCHATDGLKPLWIMQGLEHARRKRLCSQYLADQHENLGDYSQRSAFCSNLEESEAKLLVDMYGVEAQESVFRPCLTDDKARQDQTVQSLLSEWEIFKESKHEDWALREEQEREIAHEVEQERENQKPPPSKALRHELHPEVHYFVRNGLPAVSISQDLLVTTDFARTVENLVQAKWDDFTRPVRWVLSSTSTGCLLIISPFEANRLLPELWSSTHVSLHMYSPKISKSMEKFSDLDFFNVTGIKKPWISSSLLNFYDPARTNKPWSPSPLLTTQLELFSGCLFFETYSSYKKACHFLGILTADQDGSDVYIHGDGFANVSAREKLNWPLCSPFEKTPLPFFKALVGIRRKGYLYSGTHFGHLVSGHLLTEESFY</sequence>
<keyword evidence="5" id="KW-0378">Hydrolase</keyword>
<evidence type="ECO:0000256" key="5">
    <source>
        <dbReference type="ARBA" id="ARBA00022801"/>
    </source>
</evidence>
<dbReference type="GeneID" id="54295068"/>
<dbReference type="RefSeq" id="XP_033392337.1">
    <property type="nucleotide sequence ID" value="XM_033537572.1"/>
</dbReference>
<dbReference type="GO" id="GO:0006508">
    <property type="term" value="P:proteolysis"/>
    <property type="evidence" value="ECO:0007669"/>
    <property type="project" value="UniProtKB-KW"/>
</dbReference>